<sequence length="121" mass="14575">MDFRMPMQLYRGQEHVGLVTSYSSDQPWAMGRVEDFDTARGERSKRAALFNRWLNEHEDDPPEDDAVYYELLEQEMARRDVDQVDLDWCERGVWTIRTQDGINHPVYSLDFLGDRFIQWRW</sequence>
<dbReference type="EMBL" id="JAERRJ010000002">
    <property type="protein sequence ID" value="MBL1074224.1"/>
    <property type="molecule type" value="Genomic_DNA"/>
</dbReference>
<reference evidence="1 2" key="1">
    <citation type="submission" date="2021-01" db="EMBL/GenBank/DDBJ databases">
        <title>WGS of actinomycetes isolated from Thailand.</title>
        <authorList>
            <person name="Thawai C."/>
        </authorList>
    </citation>
    <scope>NUCLEOTIDE SEQUENCE [LARGE SCALE GENOMIC DNA]</scope>
    <source>
        <strain evidence="1 2">LPG 2</strain>
    </source>
</reference>
<organism evidence="1 2">
    <name type="scientific">Nocardia acididurans</name>
    <dbReference type="NCBI Taxonomy" id="2802282"/>
    <lineage>
        <taxon>Bacteria</taxon>
        <taxon>Bacillati</taxon>
        <taxon>Actinomycetota</taxon>
        <taxon>Actinomycetes</taxon>
        <taxon>Mycobacteriales</taxon>
        <taxon>Nocardiaceae</taxon>
        <taxon>Nocardia</taxon>
    </lineage>
</organism>
<dbReference type="Proteomes" id="UP000602198">
    <property type="component" value="Unassembled WGS sequence"/>
</dbReference>
<evidence type="ECO:0000313" key="1">
    <source>
        <dbReference type="EMBL" id="MBL1074224.1"/>
    </source>
</evidence>
<comment type="caution">
    <text evidence="1">The sequence shown here is derived from an EMBL/GenBank/DDBJ whole genome shotgun (WGS) entry which is preliminary data.</text>
</comment>
<dbReference type="RefSeq" id="WP_201945040.1">
    <property type="nucleotide sequence ID" value="NZ_JAERRJ010000002.1"/>
</dbReference>
<evidence type="ECO:0000313" key="2">
    <source>
        <dbReference type="Proteomes" id="UP000602198"/>
    </source>
</evidence>
<accession>A0ABS1M1Y4</accession>
<name>A0ABS1M1Y4_9NOCA</name>
<keyword evidence="2" id="KW-1185">Reference proteome</keyword>
<gene>
    <name evidence="1" type="ORF">JK358_07425</name>
</gene>
<proteinExistence type="predicted"/>
<protein>
    <submittedName>
        <fullName evidence="1">Uncharacterized protein</fullName>
    </submittedName>
</protein>